<dbReference type="PANTHER" id="PTHR43233:SF1">
    <property type="entry name" value="FAMILY N-ACETYLTRANSFERASE, PUTATIVE (AFU_ORTHOLOGUE AFUA_6G03350)-RELATED"/>
    <property type="match status" value="1"/>
</dbReference>
<name>A0A853EJJ0_9ACTO</name>
<dbReference type="CDD" id="cd04301">
    <property type="entry name" value="NAT_SF"/>
    <property type="match status" value="1"/>
</dbReference>
<gene>
    <name evidence="2" type="ORF">HZZ05_07915</name>
</gene>
<dbReference type="AlphaFoldDB" id="A0A853EJJ0"/>
<dbReference type="PANTHER" id="PTHR43233">
    <property type="entry name" value="FAMILY N-ACETYLTRANSFERASE, PUTATIVE (AFU_ORTHOLOGUE AFUA_6G03350)-RELATED"/>
    <property type="match status" value="1"/>
</dbReference>
<evidence type="ECO:0000313" key="2">
    <source>
        <dbReference type="EMBL" id="NYS69439.1"/>
    </source>
</evidence>
<dbReference type="InterPro" id="IPR016181">
    <property type="entry name" value="Acyl_CoA_acyltransferase"/>
</dbReference>
<dbReference type="InterPro" id="IPR053144">
    <property type="entry name" value="Acetyltransferase_Butenolide"/>
</dbReference>
<dbReference type="Proteomes" id="UP000572528">
    <property type="component" value="Unassembled WGS sequence"/>
</dbReference>
<dbReference type="Gene3D" id="3.40.630.30">
    <property type="match status" value="1"/>
</dbReference>
<feature type="domain" description="N-acetyltransferase" evidence="1">
    <location>
        <begin position="1"/>
        <end position="141"/>
    </location>
</feature>
<organism evidence="2 3">
    <name type="scientific">Actinomyces bowdenii</name>
    <dbReference type="NCBI Taxonomy" id="131109"/>
    <lineage>
        <taxon>Bacteria</taxon>
        <taxon>Bacillati</taxon>
        <taxon>Actinomycetota</taxon>
        <taxon>Actinomycetes</taxon>
        <taxon>Actinomycetales</taxon>
        <taxon>Actinomycetaceae</taxon>
        <taxon>Actinomyces</taxon>
    </lineage>
</organism>
<evidence type="ECO:0000313" key="3">
    <source>
        <dbReference type="Proteomes" id="UP000572528"/>
    </source>
</evidence>
<accession>A0A853EJJ0</accession>
<comment type="caution">
    <text evidence="2">The sequence shown here is derived from an EMBL/GenBank/DDBJ whole genome shotgun (WGS) entry which is preliminary data.</text>
</comment>
<protein>
    <submittedName>
        <fullName evidence="2">GNAT family N-acetyltransferase</fullName>
    </submittedName>
</protein>
<sequence length="149" mass="16513">MSIETYQEQAVPGRQELVELYDSVGWRSYTQDPERLEEAVRASLWVCALREAGTARLLGLARVVGDDVSIAWLQDLLVHPGAQRRGLGTMLLRAALDRFSHVRQFQLLTDVDEATEAFYRSAGLVSADQEGTVCFMRPLPPPARAPGVS</sequence>
<dbReference type="EMBL" id="JACBXV010000100">
    <property type="protein sequence ID" value="NYS69439.1"/>
    <property type="molecule type" value="Genomic_DNA"/>
</dbReference>
<dbReference type="Pfam" id="PF00583">
    <property type="entry name" value="Acetyltransf_1"/>
    <property type="match status" value="1"/>
</dbReference>
<proteinExistence type="predicted"/>
<dbReference type="GO" id="GO:0016747">
    <property type="term" value="F:acyltransferase activity, transferring groups other than amino-acyl groups"/>
    <property type="evidence" value="ECO:0007669"/>
    <property type="project" value="InterPro"/>
</dbReference>
<keyword evidence="2" id="KW-0808">Transferase</keyword>
<dbReference type="InterPro" id="IPR000182">
    <property type="entry name" value="GNAT_dom"/>
</dbReference>
<dbReference type="SUPFAM" id="SSF55729">
    <property type="entry name" value="Acyl-CoA N-acyltransferases (Nat)"/>
    <property type="match status" value="1"/>
</dbReference>
<dbReference type="RefSeq" id="WP_179900719.1">
    <property type="nucleotide sequence ID" value="NZ_JACBXV010000100.1"/>
</dbReference>
<dbReference type="PROSITE" id="PS51186">
    <property type="entry name" value="GNAT"/>
    <property type="match status" value="1"/>
</dbReference>
<evidence type="ECO:0000259" key="1">
    <source>
        <dbReference type="PROSITE" id="PS51186"/>
    </source>
</evidence>
<reference evidence="2 3" key="1">
    <citation type="submission" date="2020-07" db="EMBL/GenBank/DDBJ databases">
        <title>MOT database genomes.</title>
        <authorList>
            <person name="Joseph S."/>
            <person name="Aduse-Opoku J."/>
            <person name="Hashim A."/>
            <person name="Wade W."/>
            <person name="Curtis M."/>
        </authorList>
    </citation>
    <scope>NUCLEOTIDE SEQUENCE [LARGE SCALE GENOMIC DNA]</scope>
    <source>
        <strain evidence="2 3">WMus004</strain>
    </source>
</reference>